<dbReference type="Proteomes" id="UP000094025">
    <property type="component" value="Unassembled WGS sequence"/>
</dbReference>
<protein>
    <recommendedName>
        <fullName evidence="4">Transmembrane protein</fullName>
    </recommendedName>
</protein>
<dbReference type="RefSeq" id="WP_064241529.1">
    <property type="nucleotide sequence ID" value="NZ_LPUX01000053.1"/>
</dbReference>
<organism evidence="2 3">
    <name type="scientific">Sinorhizobium glycinis</name>
    <dbReference type="NCBI Taxonomy" id="1472378"/>
    <lineage>
        <taxon>Bacteria</taxon>
        <taxon>Pseudomonadati</taxon>
        <taxon>Pseudomonadota</taxon>
        <taxon>Alphaproteobacteria</taxon>
        <taxon>Hyphomicrobiales</taxon>
        <taxon>Rhizobiaceae</taxon>
        <taxon>Sinorhizobium/Ensifer group</taxon>
        <taxon>Sinorhizobium</taxon>
    </lineage>
</organism>
<feature type="transmembrane region" description="Helical" evidence="1">
    <location>
        <begin position="169"/>
        <end position="189"/>
    </location>
</feature>
<dbReference type="AlphaFoldDB" id="A0A178Y3B7"/>
<dbReference type="EMBL" id="LPUX01000053">
    <property type="protein sequence ID" value="OAP41235.1"/>
    <property type="molecule type" value="Genomic_DNA"/>
</dbReference>
<sequence length="198" mass="21706">MPLLDEVLAYIKGLWLLIQGNREGYQWLDISEVGLWRSFAAILWSLPAMAVSWASWRLYYLSAMPSGTSVGFGFFLKLLVIDVVSWLLPIVLVAALSRPLGFSALVVPVIVTTNWLSVPLSYAMAIPAAILLLARGGHQFTALLSLIVLLAGVALLFRLLRTITGNQNLLASALTALYLLPSMMLAQYLQNLFGLMPT</sequence>
<evidence type="ECO:0000313" key="2">
    <source>
        <dbReference type="EMBL" id="OAP41235.1"/>
    </source>
</evidence>
<feature type="transmembrane region" description="Helical" evidence="1">
    <location>
        <begin position="140"/>
        <end position="157"/>
    </location>
</feature>
<dbReference type="STRING" id="1472378.AU381_05005"/>
<accession>A0A178Y3B7</accession>
<feature type="transmembrane region" description="Helical" evidence="1">
    <location>
        <begin position="35"/>
        <end position="54"/>
    </location>
</feature>
<keyword evidence="1" id="KW-0472">Membrane</keyword>
<reference evidence="2 3" key="1">
    <citation type="journal article" date="2016" name="Int. J. Syst. Evol. Microbiol.">
        <title>Ensifer glycinis sp. nov., an novel rhizobial species associated with Glycine spp.</title>
        <authorList>
            <person name="Yan H."/>
            <person name="Yan J."/>
            <person name="Sui X.H."/>
            <person name="Wang E.T."/>
            <person name="Chen W.X."/>
            <person name="Zhang X.X."/>
            <person name="Chen W.F."/>
        </authorList>
    </citation>
    <scope>NUCLEOTIDE SEQUENCE [LARGE SCALE GENOMIC DNA]</scope>
    <source>
        <strain evidence="2 3">CCBAU 23380</strain>
    </source>
</reference>
<keyword evidence="1" id="KW-1133">Transmembrane helix</keyword>
<feature type="transmembrane region" description="Helical" evidence="1">
    <location>
        <begin position="104"/>
        <end position="134"/>
    </location>
</feature>
<evidence type="ECO:0000313" key="3">
    <source>
        <dbReference type="Proteomes" id="UP000094025"/>
    </source>
</evidence>
<name>A0A178Y3B7_9HYPH</name>
<dbReference type="OrthoDB" id="9811204at2"/>
<feature type="transmembrane region" description="Helical" evidence="1">
    <location>
        <begin position="74"/>
        <end position="97"/>
    </location>
</feature>
<proteinExistence type="predicted"/>
<keyword evidence="3" id="KW-1185">Reference proteome</keyword>
<evidence type="ECO:0008006" key="4">
    <source>
        <dbReference type="Google" id="ProtNLM"/>
    </source>
</evidence>
<evidence type="ECO:0000256" key="1">
    <source>
        <dbReference type="SAM" id="Phobius"/>
    </source>
</evidence>
<comment type="caution">
    <text evidence="2">The sequence shown here is derived from an EMBL/GenBank/DDBJ whole genome shotgun (WGS) entry which is preliminary data.</text>
</comment>
<gene>
    <name evidence="2" type="ORF">AU381_05005</name>
</gene>
<keyword evidence="1" id="KW-0812">Transmembrane</keyword>